<dbReference type="Gene3D" id="1.10.10.10">
    <property type="entry name" value="Winged helix-like DNA-binding domain superfamily/Winged helix DNA-binding domain"/>
    <property type="match status" value="1"/>
</dbReference>
<evidence type="ECO:0000313" key="5">
    <source>
        <dbReference type="EMBL" id="GID52588.1"/>
    </source>
</evidence>
<dbReference type="SMART" id="SM00866">
    <property type="entry name" value="UTRA"/>
    <property type="match status" value="1"/>
</dbReference>
<dbReference type="PROSITE" id="PS50949">
    <property type="entry name" value="HTH_GNTR"/>
    <property type="match status" value="1"/>
</dbReference>
<dbReference type="InterPro" id="IPR000524">
    <property type="entry name" value="Tscrpt_reg_HTH_GntR"/>
</dbReference>
<dbReference type="PRINTS" id="PR00037">
    <property type="entry name" value="HTHLACR"/>
</dbReference>
<evidence type="ECO:0000256" key="2">
    <source>
        <dbReference type="ARBA" id="ARBA00023125"/>
    </source>
</evidence>
<name>A0ABQ3X242_9ACTN</name>
<dbReference type="Gene3D" id="3.40.1410.10">
    <property type="entry name" value="Chorismate lyase-like"/>
    <property type="match status" value="1"/>
</dbReference>
<reference evidence="5 6" key="1">
    <citation type="submission" date="2021-01" db="EMBL/GenBank/DDBJ databases">
        <title>Whole genome shotgun sequence of Actinoplanes couchii NBRC 106145.</title>
        <authorList>
            <person name="Komaki H."/>
            <person name="Tamura T."/>
        </authorList>
    </citation>
    <scope>NUCLEOTIDE SEQUENCE [LARGE SCALE GENOMIC DNA]</scope>
    <source>
        <strain evidence="5 6">NBRC 106145</strain>
    </source>
</reference>
<dbReference type="SUPFAM" id="SSF46785">
    <property type="entry name" value="Winged helix' DNA-binding domain"/>
    <property type="match status" value="1"/>
</dbReference>
<keyword evidence="3" id="KW-0804">Transcription</keyword>
<proteinExistence type="predicted"/>
<dbReference type="PRINTS" id="PR00035">
    <property type="entry name" value="HTHGNTR"/>
</dbReference>
<comment type="caution">
    <text evidence="5">The sequence shown here is derived from an EMBL/GenBank/DDBJ whole genome shotgun (WGS) entry which is preliminary data.</text>
</comment>
<dbReference type="InterPro" id="IPR011663">
    <property type="entry name" value="UTRA"/>
</dbReference>
<evidence type="ECO:0000256" key="3">
    <source>
        <dbReference type="ARBA" id="ARBA00023163"/>
    </source>
</evidence>
<dbReference type="InterPro" id="IPR036388">
    <property type="entry name" value="WH-like_DNA-bd_sf"/>
</dbReference>
<dbReference type="InterPro" id="IPR050679">
    <property type="entry name" value="Bact_HTH_transcr_reg"/>
</dbReference>
<dbReference type="Pfam" id="PF00392">
    <property type="entry name" value="GntR"/>
    <property type="match status" value="1"/>
</dbReference>
<gene>
    <name evidence="5" type="ORF">Aco03nite_009920</name>
</gene>
<feature type="domain" description="HTH gntR-type" evidence="4">
    <location>
        <begin position="16"/>
        <end position="84"/>
    </location>
</feature>
<dbReference type="InterPro" id="IPR001034">
    <property type="entry name" value="DeoR_HTH"/>
</dbReference>
<evidence type="ECO:0000256" key="1">
    <source>
        <dbReference type="ARBA" id="ARBA00023015"/>
    </source>
</evidence>
<keyword evidence="2" id="KW-0238">DNA-binding</keyword>
<dbReference type="Proteomes" id="UP000612282">
    <property type="component" value="Unassembled WGS sequence"/>
</dbReference>
<protein>
    <submittedName>
        <fullName evidence="5">GntR family transcriptional regulator</fullName>
    </submittedName>
</protein>
<dbReference type="RefSeq" id="WP_203793411.1">
    <property type="nucleotide sequence ID" value="NZ_BAAAQE010000097.1"/>
</dbReference>
<organism evidence="5 6">
    <name type="scientific">Actinoplanes couchii</name>
    <dbReference type="NCBI Taxonomy" id="403638"/>
    <lineage>
        <taxon>Bacteria</taxon>
        <taxon>Bacillati</taxon>
        <taxon>Actinomycetota</taxon>
        <taxon>Actinomycetes</taxon>
        <taxon>Micromonosporales</taxon>
        <taxon>Micromonosporaceae</taxon>
        <taxon>Actinoplanes</taxon>
    </lineage>
</organism>
<dbReference type="EMBL" id="BOMG01000021">
    <property type="protein sequence ID" value="GID52588.1"/>
    <property type="molecule type" value="Genomic_DNA"/>
</dbReference>
<dbReference type="PANTHER" id="PTHR44846">
    <property type="entry name" value="MANNOSYL-D-GLYCERATE TRANSPORT/METABOLISM SYSTEM REPRESSOR MNGR-RELATED"/>
    <property type="match status" value="1"/>
</dbReference>
<keyword evidence="6" id="KW-1185">Reference proteome</keyword>
<dbReference type="InterPro" id="IPR036390">
    <property type="entry name" value="WH_DNA-bd_sf"/>
</dbReference>
<dbReference type="SUPFAM" id="SSF64288">
    <property type="entry name" value="Chorismate lyase-like"/>
    <property type="match status" value="1"/>
</dbReference>
<keyword evidence="1" id="KW-0805">Transcription regulation</keyword>
<accession>A0ABQ3X242</accession>
<dbReference type="PANTHER" id="PTHR44846:SF17">
    <property type="entry name" value="GNTR-FAMILY TRANSCRIPTIONAL REGULATOR"/>
    <property type="match status" value="1"/>
</dbReference>
<dbReference type="Pfam" id="PF07702">
    <property type="entry name" value="UTRA"/>
    <property type="match status" value="1"/>
</dbReference>
<dbReference type="CDD" id="cd07377">
    <property type="entry name" value="WHTH_GntR"/>
    <property type="match status" value="1"/>
</dbReference>
<sequence>MPMPMPPLEIDRNSPVPIYFQIGRRLEEAIDRGELVPGERIPTEIELADSLEISRPTVRRAIEELVDKGLLTRKRGVGTRVTDVQVRRRVALTSLFDDLAAAGRQPQTRVLNFERDCVDRHAARMLGLNAGEELVHCERLRLADGMPLAVLRNWLPPRFADLNGDHLATRSLYRMMGEWNGRPSVAKQRITAKAATPAQARLLDIGPHTPLISMQRTSFDSTGAAVEYSDNLYRADHYAIEVTVFNR</sequence>
<evidence type="ECO:0000313" key="6">
    <source>
        <dbReference type="Proteomes" id="UP000612282"/>
    </source>
</evidence>
<dbReference type="InterPro" id="IPR028978">
    <property type="entry name" value="Chorismate_lyase_/UTRA_dom_sf"/>
</dbReference>
<evidence type="ECO:0000259" key="4">
    <source>
        <dbReference type="PROSITE" id="PS50949"/>
    </source>
</evidence>
<dbReference type="SMART" id="SM00345">
    <property type="entry name" value="HTH_GNTR"/>
    <property type="match status" value="1"/>
</dbReference>